<protein>
    <submittedName>
        <fullName evidence="2">Cobalt/nickel transport system permease protein</fullName>
    </submittedName>
</protein>
<feature type="transmembrane region" description="Helical" evidence="1">
    <location>
        <begin position="6"/>
        <end position="37"/>
    </location>
</feature>
<proteinExistence type="predicted"/>
<comment type="caution">
    <text evidence="2">The sequence shown here is derived from an EMBL/GenBank/DDBJ whole genome shotgun (WGS) entry which is preliminary data.</text>
</comment>
<keyword evidence="1" id="KW-0812">Transmembrane</keyword>
<sequence length="184" mass="19891">MTRARAWLLGYVAAVLAASFVHAPLLLAGGLLGALLAAGPARWRLLKRALLAVLLFNAGVSLAYAVVAWWQARPLLDALLLINLRVLLLVFLGFWLVDRVRLLDALAGWPLLTTIATLALGQIGVYRRLLEDFRLAFRSRNALPPTPLAMLRHAGAQGGALLDKSLHDAEQAAQAMRSRGAFDG</sequence>
<accession>A0A495WNI0</accession>
<name>A0A495WNI0_9RHOO</name>
<reference evidence="2 3" key="1">
    <citation type="submission" date="2018-10" db="EMBL/GenBank/DDBJ databases">
        <title>Genomic Encyclopedia of Type Strains, Phase IV (KMG-IV): sequencing the most valuable type-strain genomes for metagenomic binning, comparative biology and taxonomic classification.</title>
        <authorList>
            <person name="Goeker M."/>
        </authorList>
    </citation>
    <scope>NUCLEOTIDE SEQUENCE [LARGE SCALE GENOMIC DNA]</scope>
    <source>
        <strain evidence="2 3">DSM 23841</strain>
    </source>
</reference>
<dbReference type="EMBL" id="RBXP01000001">
    <property type="protein sequence ID" value="RKT62969.1"/>
    <property type="molecule type" value="Genomic_DNA"/>
</dbReference>
<organism evidence="2 3">
    <name type="scientific">Azonexus fungiphilus</name>
    <dbReference type="NCBI Taxonomy" id="146940"/>
    <lineage>
        <taxon>Bacteria</taxon>
        <taxon>Pseudomonadati</taxon>
        <taxon>Pseudomonadota</taxon>
        <taxon>Betaproteobacteria</taxon>
        <taxon>Rhodocyclales</taxon>
        <taxon>Azonexaceae</taxon>
        <taxon>Azonexus</taxon>
    </lineage>
</organism>
<dbReference type="AlphaFoldDB" id="A0A495WNI0"/>
<evidence type="ECO:0000313" key="3">
    <source>
        <dbReference type="Proteomes" id="UP000270626"/>
    </source>
</evidence>
<keyword evidence="3" id="KW-1185">Reference proteome</keyword>
<feature type="transmembrane region" description="Helical" evidence="1">
    <location>
        <begin position="109"/>
        <end position="129"/>
    </location>
</feature>
<dbReference type="Proteomes" id="UP000270626">
    <property type="component" value="Unassembled WGS sequence"/>
</dbReference>
<gene>
    <name evidence="2" type="ORF">DFR40_0018</name>
</gene>
<keyword evidence="1" id="KW-1133">Transmembrane helix</keyword>
<dbReference type="OrthoDB" id="9181117at2"/>
<evidence type="ECO:0000313" key="2">
    <source>
        <dbReference type="EMBL" id="RKT62969.1"/>
    </source>
</evidence>
<evidence type="ECO:0000256" key="1">
    <source>
        <dbReference type="SAM" id="Phobius"/>
    </source>
</evidence>
<dbReference type="RefSeq" id="WP_121456461.1">
    <property type="nucleotide sequence ID" value="NZ_RBXP01000001.1"/>
</dbReference>
<keyword evidence="1" id="KW-0472">Membrane</keyword>
<feature type="transmembrane region" description="Helical" evidence="1">
    <location>
        <begin position="49"/>
        <end position="72"/>
    </location>
</feature>
<feature type="transmembrane region" description="Helical" evidence="1">
    <location>
        <begin position="78"/>
        <end position="97"/>
    </location>
</feature>